<dbReference type="PROSITE" id="PS50977">
    <property type="entry name" value="HTH_TETR_2"/>
    <property type="match status" value="1"/>
</dbReference>
<name>A0A179VEZ0_9MYCO</name>
<dbReference type="AlphaFoldDB" id="A0A179VEZ0"/>
<accession>A0A179VEZ0</accession>
<dbReference type="GO" id="GO:0003700">
    <property type="term" value="F:DNA-binding transcription factor activity"/>
    <property type="evidence" value="ECO:0007669"/>
    <property type="project" value="TreeGrafter"/>
</dbReference>
<proteinExistence type="predicted"/>
<dbReference type="PANTHER" id="PTHR30055:SF234">
    <property type="entry name" value="HTH-TYPE TRANSCRIPTIONAL REGULATOR BETI"/>
    <property type="match status" value="1"/>
</dbReference>
<feature type="DNA-binding region" description="H-T-H motif" evidence="4">
    <location>
        <begin position="41"/>
        <end position="60"/>
    </location>
</feature>
<dbReference type="SUPFAM" id="SSF48498">
    <property type="entry name" value="Tetracyclin repressor-like, C-terminal domain"/>
    <property type="match status" value="1"/>
</dbReference>
<dbReference type="SUPFAM" id="SSF46689">
    <property type="entry name" value="Homeodomain-like"/>
    <property type="match status" value="1"/>
</dbReference>
<dbReference type="Gene3D" id="1.10.357.10">
    <property type="entry name" value="Tetracycline Repressor, domain 2"/>
    <property type="match status" value="1"/>
</dbReference>
<dbReference type="Proteomes" id="UP000186919">
    <property type="component" value="Unassembled WGS sequence"/>
</dbReference>
<dbReference type="InterPro" id="IPR009057">
    <property type="entry name" value="Homeodomain-like_sf"/>
</dbReference>
<feature type="domain" description="HTH tetR-type" evidence="5">
    <location>
        <begin position="18"/>
        <end position="78"/>
    </location>
</feature>
<reference evidence="6 7" key="1">
    <citation type="submission" date="2016-01" db="EMBL/GenBank/DDBJ databases">
        <title>Mycobacterium immunogenum strain CD11_6 genome sequencing and assembly.</title>
        <authorList>
            <person name="Kaur G."/>
            <person name="Nair G.R."/>
            <person name="Mayilraj S."/>
        </authorList>
    </citation>
    <scope>NUCLEOTIDE SEQUENCE [LARGE SCALE GENOMIC DNA]</scope>
    <source>
        <strain evidence="6 7">CD11-6</strain>
    </source>
</reference>
<dbReference type="Pfam" id="PF00440">
    <property type="entry name" value="TetR_N"/>
    <property type="match status" value="1"/>
</dbReference>
<dbReference type="InterPro" id="IPR001647">
    <property type="entry name" value="HTH_TetR"/>
</dbReference>
<comment type="caution">
    <text evidence="6">The sequence shown here is derived from an EMBL/GenBank/DDBJ whole genome shotgun (WGS) entry which is preliminary data.</text>
</comment>
<keyword evidence="2 4" id="KW-0238">DNA-binding</keyword>
<protein>
    <recommendedName>
        <fullName evidence="5">HTH tetR-type domain-containing protein</fullName>
    </recommendedName>
</protein>
<keyword evidence="1" id="KW-0805">Transcription regulation</keyword>
<dbReference type="GO" id="GO:0000976">
    <property type="term" value="F:transcription cis-regulatory region binding"/>
    <property type="evidence" value="ECO:0007669"/>
    <property type="project" value="TreeGrafter"/>
</dbReference>
<sequence>MREARADSTKPGATSKGARKRSDLIGLAEEILFEAGHEALTLRAVAARADIRLGHLQYYFPNRADLVDALLGRILESALARLAPRLGPQGAEHPAEEIVHMLLADHKDIRLVRVFAELWALAGRDEAVAAALARFYGSYRDMVSEFIGARNPTLAQELCMQRASVFIALLEGASLFRSGIADSQGAGADVTLVATAVALLEDGRS</sequence>
<dbReference type="InterPro" id="IPR050109">
    <property type="entry name" value="HTH-type_TetR-like_transc_reg"/>
</dbReference>
<organism evidence="6 7">
    <name type="scientific">Mycobacteroides immunogenum</name>
    <dbReference type="NCBI Taxonomy" id="83262"/>
    <lineage>
        <taxon>Bacteria</taxon>
        <taxon>Bacillati</taxon>
        <taxon>Actinomycetota</taxon>
        <taxon>Actinomycetes</taxon>
        <taxon>Mycobacteriales</taxon>
        <taxon>Mycobacteriaceae</taxon>
        <taxon>Mycobacteroides</taxon>
    </lineage>
</organism>
<dbReference type="PANTHER" id="PTHR30055">
    <property type="entry name" value="HTH-TYPE TRANSCRIPTIONAL REGULATOR RUTR"/>
    <property type="match status" value="1"/>
</dbReference>
<evidence type="ECO:0000256" key="3">
    <source>
        <dbReference type="ARBA" id="ARBA00023163"/>
    </source>
</evidence>
<keyword evidence="3" id="KW-0804">Transcription</keyword>
<dbReference type="EMBL" id="LQYE01000001">
    <property type="protein sequence ID" value="OAT70419.1"/>
    <property type="molecule type" value="Genomic_DNA"/>
</dbReference>
<gene>
    <name evidence="6" type="ORF">AWB85_03460</name>
</gene>
<evidence type="ECO:0000259" key="5">
    <source>
        <dbReference type="PROSITE" id="PS50977"/>
    </source>
</evidence>
<evidence type="ECO:0000313" key="7">
    <source>
        <dbReference type="Proteomes" id="UP000186919"/>
    </source>
</evidence>
<evidence type="ECO:0000256" key="4">
    <source>
        <dbReference type="PROSITE-ProRule" id="PRU00335"/>
    </source>
</evidence>
<evidence type="ECO:0000313" key="6">
    <source>
        <dbReference type="EMBL" id="OAT70419.1"/>
    </source>
</evidence>
<evidence type="ECO:0000256" key="1">
    <source>
        <dbReference type="ARBA" id="ARBA00023015"/>
    </source>
</evidence>
<dbReference type="RefSeq" id="WP_064627623.1">
    <property type="nucleotide sequence ID" value="NZ_LQYE01000001.1"/>
</dbReference>
<evidence type="ECO:0000256" key="2">
    <source>
        <dbReference type="ARBA" id="ARBA00023125"/>
    </source>
</evidence>
<dbReference type="InterPro" id="IPR036271">
    <property type="entry name" value="Tet_transcr_reg_TetR-rel_C_sf"/>
</dbReference>